<name>A0A1S3IUV5_LINAN</name>
<dbReference type="Gene3D" id="2.120.10.30">
    <property type="entry name" value="TolB, C-terminal domain"/>
    <property type="match status" value="1"/>
</dbReference>
<gene>
    <name evidence="2" type="primary">LOC106167694</name>
</gene>
<proteinExistence type="predicted"/>
<sequence>MVLSDAHNNKLFILSSHWEVQQTVDVNNPFGLTLSDSCTKITVAQGDQKSYTGPDNKLGQAGTVCVDAYDNILVTDSDNHCIHLVSRDGKFIRFIATKTDGLCKSWACAINQGGDLAVTKPDGEVKVFQYWKK</sequence>
<dbReference type="InParanoid" id="A0A1S3IUV5"/>
<reference evidence="2" key="1">
    <citation type="submission" date="2025-08" db="UniProtKB">
        <authorList>
            <consortium name="RefSeq"/>
        </authorList>
    </citation>
    <scope>IDENTIFICATION</scope>
    <source>
        <tissue evidence="2">Gonads</tissue>
    </source>
</reference>
<evidence type="ECO:0000313" key="1">
    <source>
        <dbReference type="Proteomes" id="UP000085678"/>
    </source>
</evidence>
<dbReference type="GeneID" id="106167694"/>
<evidence type="ECO:0000313" key="2">
    <source>
        <dbReference type="RefSeq" id="XP_013401985.1"/>
    </source>
</evidence>
<dbReference type="InterPro" id="IPR011042">
    <property type="entry name" value="6-blade_b-propeller_TolB-like"/>
</dbReference>
<dbReference type="RefSeq" id="XP_013401985.1">
    <property type="nucleotide sequence ID" value="XM_013546531.1"/>
</dbReference>
<dbReference type="KEGG" id="lak:106167694"/>
<dbReference type="OrthoDB" id="1616686at2759"/>
<keyword evidence="1" id="KW-1185">Reference proteome</keyword>
<dbReference type="AlphaFoldDB" id="A0A1S3IUV5"/>
<organism evidence="1 2">
    <name type="scientific">Lingula anatina</name>
    <name type="common">Brachiopod</name>
    <name type="synonym">Lingula unguis</name>
    <dbReference type="NCBI Taxonomy" id="7574"/>
    <lineage>
        <taxon>Eukaryota</taxon>
        <taxon>Metazoa</taxon>
        <taxon>Spiralia</taxon>
        <taxon>Lophotrochozoa</taxon>
        <taxon>Brachiopoda</taxon>
        <taxon>Linguliformea</taxon>
        <taxon>Lingulata</taxon>
        <taxon>Lingulida</taxon>
        <taxon>Linguloidea</taxon>
        <taxon>Lingulidae</taxon>
        <taxon>Lingula</taxon>
    </lineage>
</organism>
<dbReference type="Proteomes" id="UP000085678">
    <property type="component" value="Unplaced"/>
</dbReference>
<accession>A0A1S3IUV5</accession>
<dbReference type="SUPFAM" id="SSF101898">
    <property type="entry name" value="NHL repeat"/>
    <property type="match status" value="1"/>
</dbReference>
<protein>
    <submittedName>
        <fullName evidence="2">Uncharacterized protein LOC106167694</fullName>
    </submittedName>
</protein>